<accession>Q02AI2</accession>
<gene>
    <name evidence="1" type="ordered locus">Acid_0935</name>
</gene>
<protein>
    <submittedName>
        <fullName evidence="1">Cell well associated RhsD protein</fullName>
    </submittedName>
</protein>
<organism evidence="1">
    <name type="scientific">Solibacter usitatus (strain Ellin6076)</name>
    <dbReference type="NCBI Taxonomy" id="234267"/>
    <lineage>
        <taxon>Bacteria</taxon>
        <taxon>Pseudomonadati</taxon>
        <taxon>Acidobacteriota</taxon>
        <taxon>Terriglobia</taxon>
        <taxon>Bryobacterales</taxon>
        <taxon>Solibacteraceae</taxon>
        <taxon>Candidatus Solibacter</taxon>
    </lineage>
</organism>
<evidence type="ECO:0000313" key="1">
    <source>
        <dbReference type="EMBL" id="ABJ81934.1"/>
    </source>
</evidence>
<sequence>MTATYTYDGDGRRVMKQSSLGTTTYVYDAAGNLAAEYGVPTVAPCTTCYLSADHLGSTRAMTDSSGNVIERYDYLPFGEDIFAGTANRTTALKYQNVNDPQDMDNRFTG</sequence>
<dbReference type="HOGENOM" id="CLU_2182211_0_0_0"/>
<dbReference type="EMBL" id="CP000473">
    <property type="protein sequence ID" value="ABJ81934.1"/>
    <property type="molecule type" value="Genomic_DNA"/>
</dbReference>
<dbReference type="InParanoid" id="Q02AI2"/>
<name>Q02AI2_SOLUE</name>
<reference evidence="1" key="1">
    <citation type="submission" date="2006-10" db="EMBL/GenBank/DDBJ databases">
        <title>Complete sequence of Solibacter usitatus Ellin6076.</title>
        <authorList>
            <consortium name="US DOE Joint Genome Institute"/>
            <person name="Copeland A."/>
            <person name="Lucas S."/>
            <person name="Lapidus A."/>
            <person name="Barry K."/>
            <person name="Detter J.C."/>
            <person name="Glavina del Rio T."/>
            <person name="Hammon N."/>
            <person name="Israni S."/>
            <person name="Dalin E."/>
            <person name="Tice H."/>
            <person name="Pitluck S."/>
            <person name="Thompson L.S."/>
            <person name="Brettin T."/>
            <person name="Bruce D."/>
            <person name="Han C."/>
            <person name="Tapia R."/>
            <person name="Gilna P."/>
            <person name="Schmutz J."/>
            <person name="Larimer F."/>
            <person name="Land M."/>
            <person name="Hauser L."/>
            <person name="Kyrpides N."/>
            <person name="Mikhailova N."/>
            <person name="Janssen P.H."/>
            <person name="Kuske C.R."/>
            <person name="Richardson P."/>
        </authorList>
    </citation>
    <scope>NUCLEOTIDE SEQUENCE</scope>
    <source>
        <strain evidence="1">Ellin6076</strain>
    </source>
</reference>
<dbReference type="eggNOG" id="COG3209">
    <property type="taxonomic scope" value="Bacteria"/>
</dbReference>
<proteinExistence type="predicted"/>
<dbReference type="OrthoDB" id="121996at2"/>
<dbReference type="AlphaFoldDB" id="Q02AI2"/>
<dbReference type="Gene3D" id="2.180.10.10">
    <property type="entry name" value="RHS repeat-associated core"/>
    <property type="match status" value="1"/>
</dbReference>
<dbReference type="STRING" id="234267.Acid_0935"/>
<dbReference type="KEGG" id="sus:Acid_0935"/>